<dbReference type="PANTHER" id="PTHR44042:SF69">
    <property type="entry name" value="TRANSCRIPTION FACTOR MYB-RELATED FAMILY"/>
    <property type="match status" value="1"/>
</dbReference>
<evidence type="ECO:0000313" key="10">
    <source>
        <dbReference type="Proteomes" id="UP001604277"/>
    </source>
</evidence>
<protein>
    <submittedName>
        <fullName evidence="9">Duplicated homeodomain-like superfamily protein</fullName>
    </submittedName>
</protein>
<comment type="caution">
    <text evidence="9">The sequence shown here is derived from an EMBL/GenBank/DDBJ whole genome shotgun (WGS) entry which is preliminary data.</text>
</comment>
<feature type="domain" description="Myb-like" evidence="6">
    <location>
        <begin position="17"/>
        <end position="64"/>
    </location>
</feature>
<keyword evidence="4" id="KW-0539">Nucleus</keyword>
<evidence type="ECO:0000256" key="2">
    <source>
        <dbReference type="ARBA" id="ARBA00023015"/>
    </source>
</evidence>
<evidence type="ECO:0000313" key="9">
    <source>
        <dbReference type="EMBL" id="KAL2555631.1"/>
    </source>
</evidence>
<dbReference type="PANTHER" id="PTHR44042">
    <property type="entry name" value="DUPLICATED HOMEODOMAIN-LIKE SUPERFAMILY PROTEIN-RELATED"/>
    <property type="match status" value="1"/>
</dbReference>
<dbReference type="CDD" id="cd00167">
    <property type="entry name" value="SANT"/>
    <property type="match status" value="2"/>
</dbReference>
<dbReference type="InterPro" id="IPR009057">
    <property type="entry name" value="Homeodomain-like_sf"/>
</dbReference>
<organism evidence="9 10">
    <name type="scientific">Forsythia ovata</name>
    <dbReference type="NCBI Taxonomy" id="205694"/>
    <lineage>
        <taxon>Eukaryota</taxon>
        <taxon>Viridiplantae</taxon>
        <taxon>Streptophyta</taxon>
        <taxon>Embryophyta</taxon>
        <taxon>Tracheophyta</taxon>
        <taxon>Spermatophyta</taxon>
        <taxon>Magnoliopsida</taxon>
        <taxon>eudicotyledons</taxon>
        <taxon>Gunneridae</taxon>
        <taxon>Pentapetalae</taxon>
        <taxon>asterids</taxon>
        <taxon>lamiids</taxon>
        <taxon>Lamiales</taxon>
        <taxon>Oleaceae</taxon>
        <taxon>Forsythieae</taxon>
        <taxon>Forsythia</taxon>
    </lineage>
</organism>
<evidence type="ECO:0000256" key="5">
    <source>
        <dbReference type="SAM" id="MobiDB-lite"/>
    </source>
</evidence>
<dbReference type="Gene3D" id="1.10.10.60">
    <property type="entry name" value="Homeodomain-like"/>
    <property type="match status" value="2"/>
</dbReference>
<feature type="compositionally biased region" description="Polar residues" evidence="5">
    <location>
        <begin position="87"/>
        <end position="104"/>
    </location>
</feature>
<dbReference type="InterPro" id="IPR001005">
    <property type="entry name" value="SANT/Myb"/>
</dbReference>
<name>A0ABD1X0X0_9LAMI</name>
<dbReference type="PROSITE" id="PS50090">
    <property type="entry name" value="MYB_LIKE"/>
    <property type="match status" value="2"/>
</dbReference>
<dbReference type="PROSITE" id="PS51294">
    <property type="entry name" value="HTH_MYB"/>
    <property type="match status" value="1"/>
</dbReference>
<keyword evidence="2" id="KW-0805">Transcription regulation</keyword>
<feature type="domain" description="SANT" evidence="7">
    <location>
        <begin position="115"/>
        <end position="167"/>
    </location>
</feature>
<feature type="domain" description="Myb-like" evidence="6">
    <location>
        <begin position="112"/>
        <end position="163"/>
    </location>
</feature>
<dbReference type="InterPro" id="IPR006447">
    <property type="entry name" value="Myb_dom_plants"/>
</dbReference>
<dbReference type="AlphaFoldDB" id="A0ABD1X0X0"/>
<feature type="domain" description="HTH myb-type" evidence="8">
    <location>
        <begin position="114"/>
        <end position="167"/>
    </location>
</feature>
<dbReference type="SMART" id="SM00717">
    <property type="entry name" value="SANT"/>
    <property type="match status" value="2"/>
</dbReference>
<evidence type="ECO:0000259" key="7">
    <source>
        <dbReference type="PROSITE" id="PS51293"/>
    </source>
</evidence>
<keyword evidence="3" id="KW-0804">Transcription</keyword>
<evidence type="ECO:0000256" key="1">
    <source>
        <dbReference type="ARBA" id="ARBA00004123"/>
    </source>
</evidence>
<dbReference type="Pfam" id="PF00249">
    <property type="entry name" value="Myb_DNA-binding"/>
    <property type="match status" value="2"/>
</dbReference>
<dbReference type="GO" id="GO:0005634">
    <property type="term" value="C:nucleus"/>
    <property type="evidence" value="ECO:0007669"/>
    <property type="project" value="UniProtKB-SubCell"/>
</dbReference>
<proteinExistence type="predicted"/>
<accession>A0ABD1X0X0</accession>
<comment type="subcellular location">
    <subcellularLocation>
        <location evidence="1">Nucleus</location>
    </subcellularLocation>
</comment>
<dbReference type="InterPro" id="IPR017930">
    <property type="entry name" value="Myb_dom"/>
</dbReference>
<reference evidence="10" key="1">
    <citation type="submission" date="2024-07" db="EMBL/GenBank/DDBJ databases">
        <title>Two chromosome-level genome assemblies of Korean endemic species Abeliophyllum distichum and Forsythia ovata (Oleaceae).</title>
        <authorList>
            <person name="Jang H."/>
        </authorList>
    </citation>
    <scope>NUCLEOTIDE SEQUENCE [LARGE SCALE GENOMIC DNA]</scope>
</reference>
<dbReference type="Proteomes" id="UP001604277">
    <property type="component" value="Unassembled WGS sequence"/>
</dbReference>
<evidence type="ECO:0000256" key="3">
    <source>
        <dbReference type="ARBA" id="ARBA00023163"/>
    </source>
</evidence>
<feature type="region of interest" description="Disordered" evidence="5">
    <location>
        <begin position="81"/>
        <end position="106"/>
    </location>
</feature>
<evidence type="ECO:0000259" key="8">
    <source>
        <dbReference type="PROSITE" id="PS51294"/>
    </source>
</evidence>
<dbReference type="EMBL" id="JBFOLJ010000001">
    <property type="protein sequence ID" value="KAL2555631.1"/>
    <property type="molecule type" value="Genomic_DNA"/>
</dbReference>
<dbReference type="SUPFAM" id="SSF46689">
    <property type="entry name" value="Homeodomain-like"/>
    <property type="match status" value="2"/>
</dbReference>
<sequence>MMNNVDNPSWNSARVKKWNWDEDKILEEAILDYPEEVEHRWEKIANRIPGKSRDDVIDHYKVLLLDVSDIEAGRTEFPSYPDDSSFGLDQTNSRNPNEISSGSVRSGIGHVVNRKKSRPWTEDEHRLFLIGLNEYGKSNWRAISRYVVTRTPKQIASHAQMYYKHIAVTNKKNKRSSIYDVTLDVDGGGMVPQPTNFTSHGGYNVTDTVNGASTPIFPVMVATTQ</sequence>
<dbReference type="PROSITE" id="PS51293">
    <property type="entry name" value="SANT"/>
    <property type="match status" value="1"/>
</dbReference>
<keyword evidence="10" id="KW-1185">Reference proteome</keyword>
<dbReference type="InterPro" id="IPR017884">
    <property type="entry name" value="SANT_dom"/>
</dbReference>
<evidence type="ECO:0000256" key="4">
    <source>
        <dbReference type="ARBA" id="ARBA00023242"/>
    </source>
</evidence>
<dbReference type="NCBIfam" id="TIGR01557">
    <property type="entry name" value="myb_SHAQKYF"/>
    <property type="match status" value="1"/>
</dbReference>
<evidence type="ECO:0000259" key="6">
    <source>
        <dbReference type="PROSITE" id="PS50090"/>
    </source>
</evidence>
<gene>
    <name evidence="9" type="ORF">Fot_00370</name>
</gene>